<name>A0A0F3GVA7_9BACT</name>
<feature type="non-terminal residue" evidence="1">
    <location>
        <position position="70"/>
    </location>
</feature>
<dbReference type="Proteomes" id="UP000033423">
    <property type="component" value="Unassembled WGS sequence"/>
</dbReference>
<reference evidence="1 2" key="1">
    <citation type="submission" date="2015-02" db="EMBL/GenBank/DDBJ databases">
        <title>Single-cell genomics of uncultivated deep-branching MTB reveals a conserved set of magnetosome genes.</title>
        <authorList>
            <person name="Kolinko S."/>
            <person name="Richter M."/>
            <person name="Glockner F.O."/>
            <person name="Brachmann A."/>
            <person name="Schuler D."/>
        </authorList>
    </citation>
    <scope>NUCLEOTIDE SEQUENCE [LARGE SCALE GENOMIC DNA]</scope>
    <source>
        <strain evidence="1">TM-1</strain>
    </source>
</reference>
<proteinExistence type="predicted"/>
<organism evidence="1 2">
    <name type="scientific">Candidatus Magnetobacterium bavaricum</name>
    <dbReference type="NCBI Taxonomy" id="29290"/>
    <lineage>
        <taxon>Bacteria</taxon>
        <taxon>Pseudomonadati</taxon>
        <taxon>Nitrospirota</taxon>
        <taxon>Thermodesulfovibrionia</taxon>
        <taxon>Thermodesulfovibrionales</taxon>
        <taxon>Candidatus Magnetobacteriaceae</taxon>
        <taxon>Candidatus Magnetobacterium</taxon>
    </lineage>
</organism>
<evidence type="ECO:0000313" key="2">
    <source>
        <dbReference type="Proteomes" id="UP000033423"/>
    </source>
</evidence>
<protein>
    <submittedName>
        <fullName evidence="1">Uncharacterized protein</fullName>
    </submittedName>
</protein>
<accession>A0A0F3GVA7</accession>
<dbReference type="EMBL" id="LACI01000859">
    <property type="protein sequence ID" value="KJU85787.1"/>
    <property type="molecule type" value="Genomic_DNA"/>
</dbReference>
<sequence length="70" mass="7317">MYVYEAADVVLDICGFVPVASCPCNIASLAIEIAYILALYNMVDYGSFKGLTLDADFGKVGTPTLSAACG</sequence>
<dbReference type="AlphaFoldDB" id="A0A0F3GVA7"/>
<evidence type="ECO:0000313" key="1">
    <source>
        <dbReference type="EMBL" id="KJU85787.1"/>
    </source>
</evidence>
<gene>
    <name evidence="1" type="ORF">MBAV_002019</name>
</gene>
<comment type="caution">
    <text evidence="1">The sequence shown here is derived from an EMBL/GenBank/DDBJ whole genome shotgun (WGS) entry which is preliminary data.</text>
</comment>
<keyword evidence="2" id="KW-1185">Reference proteome</keyword>